<accession>A5BFT3</accession>
<dbReference type="Pfam" id="PF00665">
    <property type="entry name" value="rve"/>
    <property type="match status" value="1"/>
</dbReference>
<evidence type="ECO:0000313" key="4">
    <source>
        <dbReference type="EMBL" id="CAN81099.1"/>
    </source>
</evidence>
<feature type="region of interest" description="Disordered" evidence="2">
    <location>
        <begin position="282"/>
        <end position="303"/>
    </location>
</feature>
<evidence type="ECO:0000259" key="3">
    <source>
        <dbReference type="PROSITE" id="PS50994"/>
    </source>
</evidence>
<dbReference type="SUPFAM" id="SSF56672">
    <property type="entry name" value="DNA/RNA polymerases"/>
    <property type="match status" value="1"/>
</dbReference>
<dbReference type="InterPro" id="IPR013103">
    <property type="entry name" value="RVT_2"/>
</dbReference>
<feature type="region of interest" description="Disordered" evidence="2">
    <location>
        <begin position="827"/>
        <end position="853"/>
    </location>
</feature>
<dbReference type="GO" id="GO:0003676">
    <property type="term" value="F:nucleic acid binding"/>
    <property type="evidence" value="ECO:0007669"/>
    <property type="project" value="InterPro"/>
</dbReference>
<dbReference type="GO" id="GO:0015074">
    <property type="term" value="P:DNA integration"/>
    <property type="evidence" value="ECO:0007669"/>
    <property type="project" value="InterPro"/>
</dbReference>
<dbReference type="Gene3D" id="3.30.420.10">
    <property type="entry name" value="Ribonuclease H-like superfamily/Ribonuclease H"/>
    <property type="match status" value="1"/>
</dbReference>
<reference evidence="4" key="1">
    <citation type="journal article" date="2007" name="PLoS ONE">
        <title>The first genome sequence of an elite grapevine cultivar (Pinot noir Vitis vinifera L.): coping with a highly heterozygous genome.</title>
        <authorList>
            <person name="Velasco R."/>
            <person name="Zharkikh A."/>
            <person name="Troggio M."/>
            <person name="Cartwright D.A."/>
            <person name="Cestaro A."/>
            <person name="Pruss D."/>
            <person name="Pindo M."/>
            <person name="FitzGerald L.M."/>
            <person name="Vezzulli S."/>
            <person name="Reid J."/>
            <person name="Malacarne G."/>
            <person name="Iliev D."/>
            <person name="Coppola G."/>
            <person name="Wardell B."/>
            <person name="Micheletti D."/>
            <person name="Macalma T."/>
            <person name="Facci M."/>
            <person name="Mitchell J.T."/>
            <person name="Perazzolli M."/>
            <person name="Eldredge G."/>
            <person name="Gatto P."/>
            <person name="Oyzerski R."/>
            <person name="Moretto M."/>
            <person name="Gutin N."/>
            <person name="Stefanini M."/>
            <person name="Chen Y."/>
            <person name="Segala C."/>
            <person name="Davenport C."/>
            <person name="Dematte L."/>
            <person name="Mraz A."/>
            <person name="Battilana J."/>
            <person name="Stormo K."/>
            <person name="Costa F."/>
            <person name="Tao Q."/>
            <person name="Si-Ammour A."/>
            <person name="Harkins T."/>
            <person name="Lackey A."/>
            <person name="Perbost C."/>
            <person name="Taillon B."/>
            <person name="Stella A."/>
            <person name="Solovyev V."/>
            <person name="Fawcett J.A."/>
            <person name="Sterck L."/>
            <person name="Vandepoele K."/>
            <person name="Grando S.M."/>
            <person name="Toppo S."/>
            <person name="Moser C."/>
            <person name="Lanchbury J."/>
            <person name="Bogden R."/>
            <person name="Skolnick M."/>
            <person name="Sgaramella V."/>
            <person name="Bhatnagar S.K."/>
            <person name="Fontana P."/>
            <person name="Gutin A."/>
            <person name="Van de Peer Y."/>
            <person name="Salamini F."/>
            <person name="Viola R."/>
        </authorList>
    </citation>
    <scope>NUCLEOTIDE SEQUENCE</scope>
</reference>
<dbReference type="PANTHER" id="PTHR11439">
    <property type="entry name" value="GAG-POL-RELATED RETROTRANSPOSON"/>
    <property type="match status" value="1"/>
</dbReference>
<feature type="compositionally biased region" description="Low complexity" evidence="2">
    <location>
        <begin position="838"/>
        <end position="851"/>
    </location>
</feature>
<feature type="domain" description="Integrase catalytic" evidence="3">
    <location>
        <begin position="575"/>
        <end position="739"/>
    </location>
</feature>
<dbReference type="Pfam" id="PF13976">
    <property type="entry name" value="gag_pre-integrs"/>
    <property type="match status" value="1"/>
</dbReference>
<dbReference type="EMBL" id="AM458062">
    <property type="protein sequence ID" value="CAN81099.1"/>
    <property type="molecule type" value="Genomic_DNA"/>
</dbReference>
<dbReference type="PROSITE" id="PS50994">
    <property type="entry name" value="INTEGRASE"/>
    <property type="match status" value="1"/>
</dbReference>
<dbReference type="InterPro" id="IPR036397">
    <property type="entry name" value="RNaseH_sf"/>
</dbReference>
<dbReference type="InterPro" id="IPR001584">
    <property type="entry name" value="Integrase_cat-core"/>
</dbReference>
<organism evidence="4">
    <name type="scientific">Vitis vinifera</name>
    <name type="common">Grape</name>
    <dbReference type="NCBI Taxonomy" id="29760"/>
    <lineage>
        <taxon>Eukaryota</taxon>
        <taxon>Viridiplantae</taxon>
        <taxon>Streptophyta</taxon>
        <taxon>Embryophyta</taxon>
        <taxon>Tracheophyta</taxon>
        <taxon>Spermatophyta</taxon>
        <taxon>Magnoliopsida</taxon>
        <taxon>eudicotyledons</taxon>
        <taxon>Gunneridae</taxon>
        <taxon>Pentapetalae</taxon>
        <taxon>rosids</taxon>
        <taxon>Vitales</taxon>
        <taxon>Vitaceae</taxon>
        <taxon>Viteae</taxon>
        <taxon>Vitis</taxon>
    </lineage>
</organism>
<gene>
    <name evidence="4" type="ORF">VITISV_017741</name>
</gene>
<dbReference type="InterPro" id="IPR057670">
    <property type="entry name" value="SH3_retrovirus"/>
</dbReference>
<dbReference type="Pfam" id="PF14223">
    <property type="entry name" value="Retrotran_gag_2"/>
    <property type="match status" value="1"/>
</dbReference>
<sequence>MEANISPAIANPNPNALSSTRFVPINFNHSLSVKLDNKNFLIWKQQIVSAIRGYGLQKFVFSDDEVQFNFSPEKMRDLEKQLRNSSSGNNRINYCSLGFSHLFLSQYFLEQYFASQTRAKAKQFKTQLQHTKKGGSTIDEYLAKIKVCVDSLASVGVSLSTKDHVESILDGLPNDYESFVTSVILRNDDFSVEEIEALLMAHESRVEKNNNSLDSSPSAHVASSNAVEKGNRFKQDYYAANSQGSHSGYNGGFGRGGDFGRRGGFYGGRGFNWNYNGRSNRGGFRGRGNKGSFQARPPWNSDNQNEKPACQLCGKIGHVVAQCYYRFDHTFQVPQNLSSRNSSPRAYYSFSPQVNGVIPTSEVFSDDNWYPDSGASNHVTPNPENLMKSAEFAGQNQVHVGNGTGLSIKHIGQSEFLSPFSSKPLLLNHLLHVPSITKNLLSVSKFAKDNKVFFEFHSDSCFVKDQVTQAVLMVGKVRDGLYAFDSSHLALRPTQSLSKSPSVVASSFSSKVCTTSLSSTFDLWHKRLGHPSAATIKNVLSKCNVAHINKMDSNFCSSCCLGKIHRFPFSLSHTTYTKPLELIHLDLWGPTLVLSNSGYRYYIHFVDAFSRFSWIFLLRNKSEAIKTFVNFKTQVELQFDLKIKSLQTDWGGEFRAFQSYLAENGIVHRVSCPHTQQQNGVAERKHRTIVEHGLTLLHTASLPLKFWDESFRTVVYLSNRLPTAILHHKCPIEVLFKSIPDYSFLKVFGCSCFPNLRPYNTHKLQYRSEECTFLGYSLKHKGYKCMSSNGRVYISHDVIFNETSFPYSKTIQVSSCLLSTVSPSTSHLSPSASPPVLSPTMLPTPTSPISSARPISEMDNIVSTHPHAPNSADTTLTPAQVVSNPVATPVQHVVSSIADASVTRTIAKDADNTHPMITRAKSGIVKPKIFIAAIREPSSVSAALQQDEWKKAMVAEYDALQRNNTWSLVPLPAGRQAIGCKWVYKTKENPDGTVQKYKARLVAKGFHQQAGFDFTETFSPVVKPSTVRVVFTIALSRNWAIKQLDVNNAFLNGDLQEEVFMQQPQGFIDEQNPNLVCRLHKALYGLKQAPRAWFEKLHRALLSFGFVSAKSDQSLFLRFTPNHITYVLVYVDDILVIGSDTAAITSLIAQLNSEFSLKDLGEVHYFLGIQVSHTNNGLHLSQTKYIRDLLQKTKMVHCKPARTPLPTGLKLRVGDGDPVEDLHGYRSTVGALQYVTITRPELSFSVNKVCQFMQNPTEEHWKVVKRILRYLQGTLQHGLHLKKSSNLDLIGFCDADWASDLDDRRSTSGHCVFLGPNLISWQSKKQHIVSRSSIEIEYRSLAGLVAEITWLRSLLSELQLPLAKPPLVWCDNLSTVLLSANPVLHARTKHIELDLYFVREKVIRKEVEVRHVPSADQLADVLTKTVSSTQFIEFRHKLRIENLSTLSLRGDVRVD</sequence>
<protein>
    <recommendedName>
        <fullName evidence="3">Integrase catalytic domain-containing protein</fullName>
    </recommendedName>
</protein>
<dbReference type="Pfam" id="PF25597">
    <property type="entry name" value="SH3_retrovirus"/>
    <property type="match status" value="1"/>
</dbReference>
<dbReference type="InterPro" id="IPR012337">
    <property type="entry name" value="RNaseH-like_sf"/>
</dbReference>
<dbReference type="PANTHER" id="PTHR11439:SF524">
    <property type="entry name" value="RNA-DIRECTED DNA POLYMERASE, PROTEIN KINASE RLK-PELLE-DLSV FAMILY"/>
    <property type="match status" value="1"/>
</dbReference>
<evidence type="ECO:0000256" key="2">
    <source>
        <dbReference type="SAM" id="MobiDB-lite"/>
    </source>
</evidence>
<dbReference type="GO" id="GO:0004190">
    <property type="term" value="F:aspartic-type endopeptidase activity"/>
    <property type="evidence" value="ECO:0007669"/>
    <property type="project" value="UniProtKB-KW"/>
</dbReference>
<keyword evidence="1" id="KW-0645">Protease</keyword>
<dbReference type="CDD" id="cd09272">
    <property type="entry name" value="RNase_HI_RT_Ty1"/>
    <property type="match status" value="1"/>
</dbReference>
<name>A5BFT3_VITVI</name>
<dbReference type="InterPro" id="IPR025724">
    <property type="entry name" value="GAG-pre-integrase_dom"/>
</dbReference>
<evidence type="ECO:0000256" key="1">
    <source>
        <dbReference type="ARBA" id="ARBA00022750"/>
    </source>
</evidence>
<dbReference type="Pfam" id="PF07727">
    <property type="entry name" value="RVT_2"/>
    <property type="match status" value="1"/>
</dbReference>
<dbReference type="InterPro" id="IPR043502">
    <property type="entry name" value="DNA/RNA_pol_sf"/>
</dbReference>
<dbReference type="Pfam" id="PF22936">
    <property type="entry name" value="Pol_BBD"/>
    <property type="match status" value="1"/>
</dbReference>
<dbReference type="InterPro" id="IPR054722">
    <property type="entry name" value="PolX-like_BBD"/>
</dbReference>
<keyword evidence="1" id="KW-0064">Aspartyl protease</keyword>
<keyword evidence="1" id="KW-0378">Hydrolase</keyword>
<proteinExistence type="predicted"/>
<dbReference type="SUPFAM" id="SSF53098">
    <property type="entry name" value="Ribonuclease H-like"/>
    <property type="match status" value="1"/>
</dbReference>